<organism evidence="11 12">
    <name type="scientific">Malassezia equina</name>
    <dbReference type="NCBI Taxonomy" id="1381935"/>
    <lineage>
        <taxon>Eukaryota</taxon>
        <taxon>Fungi</taxon>
        <taxon>Dikarya</taxon>
        <taxon>Basidiomycota</taxon>
        <taxon>Ustilaginomycotina</taxon>
        <taxon>Malasseziomycetes</taxon>
        <taxon>Malasseziales</taxon>
        <taxon>Malasseziaceae</taxon>
        <taxon>Malassezia</taxon>
    </lineage>
</organism>
<keyword evidence="3" id="KW-0926">Vacuole</keyword>
<dbReference type="InterPro" id="IPR014710">
    <property type="entry name" value="RmlC-like_jellyroll"/>
</dbReference>
<dbReference type="Proteomes" id="UP001214415">
    <property type="component" value="Chromosome 3"/>
</dbReference>
<protein>
    <recommendedName>
        <fullName evidence="13">Sulfate transporter family protein</fullName>
    </recommendedName>
</protein>
<feature type="transmembrane region" description="Helical" evidence="8">
    <location>
        <begin position="402"/>
        <end position="433"/>
    </location>
</feature>
<evidence type="ECO:0000256" key="5">
    <source>
        <dbReference type="ARBA" id="ARBA00022970"/>
    </source>
</evidence>
<evidence type="ECO:0000256" key="8">
    <source>
        <dbReference type="SAM" id="Phobius"/>
    </source>
</evidence>
<dbReference type="GO" id="GO:0034490">
    <property type="term" value="P:basic amino acid transmembrane import into vacuole"/>
    <property type="evidence" value="ECO:0007669"/>
    <property type="project" value="UniProtKB-ARBA"/>
</dbReference>
<dbReference type="InterPro" id="IPR036513">
    <property type="entry name" value="STAS_dom_sf"/>
</dbReference>
<feature type="transmembrane region" description="Helical" evidence="8">
    <location>
        <begin position="268"/>
        <end position="289"/>
    </location>
</feature>
<keyword evidence="12" id="KW-1185">Reference proteome</keyword>
<dbReference type="AlphaFoldDB" id="A0AAF0EEZ4"/>
<dbReference type="InterPro" id="IPR002645">
    <property type="entry name" value="STAS_dom"/>
</dbReference>
<proteinExistence type="predicted"/>
<dbReference type="InterPro" id="IPR000595">
    <property type="entry name" value="cNMP-bd_dom"/>
</dbReference>
<keyword evidence="2" id="KW-0813">Transport</keyword>
<keyword evidence="5" id="KW-0029">Amino-acid transport</keyword>
<accession>A0AAF0EEZ4</accession>
<keyword evidence="7 8" id="KW-0472">Membrane</keyword>
<comment type="subcellular location">
    <subcellularLocation>
        <location evidence="1">Vacuole membrane</location>
        <topology evidence="1">Multi-pass membrane protein</topology>
    </subcellularLocation>
</comment>
<dbReference type="Pfam" id="PF00916">
    <property type="entry name" value="Sulfate_transp"/>
    <property type="match status" value="1"/>
</dbReference>
<dbReference type="PANTHER" id="PTHR43310:SF4">
    <property type="entry name" value="AFR304WP"/>
    <property type="match status" value="1"/>
</dbReference>
<dbReference type="CDD" id="cd07042">
    <property type="entry name" value="STAS_SulP_like_sulfate_transporter"/>
    <property type="match status" value="1"/>
</dbReference>
<feature type="transmembrane region" description="Helical" evidence="8">
    <location>
        <begin position="178"/>
        <end position="199"/>
    </location>
</feature>
<dbReference type="InterPro" id="IPR052706">
    <property type="entry name" value="Membrane-Transporter-like"/>
</dbReference>
<evidence type="ECO:0000313" key="12">
    <source>
        <dbReference type="Proteomes" id="UP001214415"/>
    </source>
</evidence>
<keyword evidence="6 8" id="KW-1133">Transmembrane helix</keyword>
<dbReference type="SUPFAM" id="SSF51206">
    <property type="entry name" value="cAMP-binding domain-like"/>
    <property type="match status" value="1"/>
</dbReference>
<feature type="domain" description="STAS" evidence="10">
    <location>
        <begin position="474"/>
        <end position="583"/>
    </location>
</feature>
<dbReference type="SUPFAM" id="SSF52091">
    <property type="entry name" value="SpoIIaa-like"/>
    <property type="match status" value="1"/>
</dbReference>
<dbReference type="Pfam" id="PF00027">
    <property type="entry name" value="cNMP_binding"/>
    <property type="match status" value="1"/>
</dbReference>
<feature type="transmembrane region" description="Helical" evidence="8">
    <location>
        <begin position="7"/>
        <end position="29"/>
    </location>
</feature>
<sequence>MAPLYNVPAVVLGLLLNILDGVSYGMITFPTSMPIFAAFGGDGVSMFFVTCIVSQLVYTLGGSIFKGGNGSMMIEVVPFYHILVKVIVQVVGDGNPKAIISTTMVAFALSSVLTGLLFLILGALRLGVLISYFPRHILVGCIGGVGVFLMETGFAVSARLEGEDGFKYNLATLQALTVNAQVVAQWLLPLGLAMLLHAISARWHHPLIMPVYFLVIPVLFYLVSLILFGASMETLWKHGWVFDIQHLANAPFYRFYTYFDIRHLSWEALWATLPTQMALVFFGILHVPLNIPALGVSLSEDNVDTDRELMAHGISNVCAGILGTVPNYLCYVNSVLFYRVGGGSRLSGLMLAGASTIVLLLGPGMIGYLPIMVVGALIFVLGLDLVREALWDTMGRVNRLEYITIVIIVVVMTLSDFVVGSLVGILLACLIFVMQSARRNVVRAVFTGHAARSTVRRQLTQRRFLDEVGWQTQVLKLHGSVFFGTINPVERLIRQLLDLATWKKNPIRFLVMDVTLVTSMDFSAAEAMTRIHRLLSSKGVHLIFCGLKLDGDVALALRNVDIWADKAPYVEVFASLNEALEWTENEYLRGLYSSNLTAGNALKQMSMADTNALRMPNRNDRQAIDLREGVVNSPRYEHLHQAAKQVTQDLQRPARSPTRWPDHDAQHRPYAVLSSTLGPYMDQSHCDNLFRIVVPEMQELFLKKDTVLWELGDAPDALYFIESGMLKARYVFSQGENEIHEAMLAGTVAGELTFLSQQKRNAHVFAEIDTRVWRLDKGALDNIEKRDARAYGMLIEILLRVTADEQECLMSYLVSRLS</sequence>
<dbReference type="FunFam" id="3.30.750.24:FF:000012">
    <property type="entry name" value="Sulfate transporter family protein"/>
    <property type="match status" value="1"/>
</dbReference>
<feature type="domain" description="Cyclic nucleotide-binding" evidence="9">
    <location>
        <begin position="693"/>
        <end position="783"/>
    </location>
</feature>
<feature type="transmembrane region" description="Helical" evidence="8">
    <location>
        <begin position="349"/>
        <end position="382"/>
    </location>
</feature>
<dbReference type="InterPro" id="IPR011547">
    <property type="entry name" value="SLC26A/SulP_dom"/>
</dbReference>
<dbReference type="CDD" id="cd00038">
    <property type="entry name" value="CAP_ED"/>
    <property type="match status" value="1"/>
</dbReference>
<gene>
    <name evidence="11" type="ORF">MEQU1_002025</name>
</gene>
<evidence type="ECO:0000259" key="9">
    <source>
        <dbReference type="PROSITE" id="PS50042"/>
    </source>
</evidence>
<dbReference type="PROSITE" id="PS50801">
    <property type="entry name" value="STAS"/>
    <property type="match status" value="1"/>
</dbReference>
<dbReference type="Pfam" id="PF01740">
    <property type="entry name" value="STAS"/>
    <property type="match status" value="1"/>
</dbReference>
<dbReference type="PANTHER" id="PTHR43310">
    <property type="entry name" value="SULFATE TRANSPORTER YBAR-RELATED"/>
    <property type="match status" value="1"/>
</dbReference>
<dbReference type="SMART" id="SM00100">
    <property type="entry name" value="cNMP"/>
    <property type="match status" value="1"/>
</dbReference>
<evidence type="ECO:0000256" key="3">
    <source>
        <dbReference type="ARBA" id="ARBA00022554"/>
    </source>
</evidence>
<reference evidence="11" key="1">
    <citation type="submission" date="2023-03" db="EMBL/GenBank/DDBJ databases">
        <title>Mating type loci evolution in Malassezia.</title>
        <authorList>
            <person name="Coelho M.A."/>
        </authorList>
    </citation>
    <scope>NUCLEOTIDE SEQUENCE</scope>
    <source>
        <strain evidence="11">CBS 12830</strain>
    </source>
</reference>
<evidence type="ECO:0000256" key="1">
    <source>
        <dbReference type="ARBA" id="ARBA00004128"/>
    </source>
</evidence>
<feature type="transmembrane region" description="Helical" evidence="8">
    <location>
        <begin position="98"/>
        <end position="124"/>
    </location>
</feature>
<evidence type="ECO:0008006" key="13">
    <source>
        <dbReference type="Google" id="ProtNLM"/>
    </source>
</evidence>
<feature type="transmembrane region" description="Helical" evidence="8">
    <location>
        <begin position="211"/>
        <end position="232"/>
    </location>
</feature>
<dbReference type="EMBL" id="CP119902">
    <property type="protein sequence ID" value="WFD23336.1"/>
    <property type="molecule type" value="Genomic_DNA"/>
</dbReference>
<dbReference type="Gene3D" id="3.30.750.24">
    <property type="entry name" value="STAS domain"/>
    <property type="match status" value="1"/>
</dbReference>
<evidence type="ECO:0000256" key="7">
    <source>
        <dbReference type="ARBA" id="ARBA00023136"/>
    </source>
</evidence>
<evidence type="ECO:0000256" key="4">
    <source>
        <dbReference type="ARBA" id="ARBA00022692"/>
    </source>
</evidence>
<keyword evidence="4 8" id="KW-0812">Transmembrane</keyword>
<feature type="transmembrane region" description="Helical" evidence="8">
    <location>
        <begin position="35"/>
        <end position="60"/>
    </location>
</feature>
<evidence type="ECO:0000256" key="6">
    <source>
        <dbReference type="ARBA" id="ARBA00022989"/>
    </source>
</evidence>
<feature type="transmembrane region" description="Helical" evidence="8">
    <location>
        <begin position="136"/>
        <end position="158"/>
    </location>
</feature>
<evidence type="ECO:0000259" key="10">
    <source>
        <dbReference type="PROSITE" id="PS50801"/>
    </source>
</evidence>
<evidence type="ECO:0000256" key="2">
    <source>
        <dbReference type="ARBA" id="ARBA00022448"/>
    </source>
</evidence>
<dbReference type="InterPro" id="IPR018490">
    <property type="entry name" value="cNMP-bd_dom_sf"/>
</dbReference>
<dbReference type="PROSITE" id="PS50042">
    <property type="entry name" value="CNMP_BINDING_3"/>
    <property type="match status" value="1"/>
</dbReference>
<dbReference type="GO" id="GO:0000329">
    <property type="term" value="C:fungal-type vacuole membrane"/>
    <property type="evidence" value="ECO:0007669"/>
    <property type="project" value="UniProtKB-ARBA"/>
</dbReference>
<evidence type="ECO:0000313" key="11">
    <source>
        <dbReference type="EMBL" id="WFD23336.1"/>
    </source>
</evidence>
<name>A0AAF0EEZ4_9BASI</name>
<dbReference type="Gene3D" id="2.60.120.10">
    <property type="entry name" value="Jelly Rolls"/>
    <property type="match status" value="1"/>
</dbReference>
<feature type="transmembrane region" description="Helical" evidence="8">
    <location>
        <begin position="72"/>
        <end position="92"/>
    </location>
</feature>